<dbReference type="EMBL" id="UAUF01000013">
    <property type="protein sequence ID" value="SPZ09833.1"/>
    <property type="molecule type" value="Genomic_DNA"/>
</dbReference>
<reference evidence="1 2" key="1">
    <citation type="submission" date="2018-06" db="EMBL/GenBank/DDBJ databases">
        <authorList>
            <consortium name="Pathogen Informatics"/>
            <person name="Doyle S."/>
        </authorList>
    </citation>
    <scope>NUCLEOTIDE SEQUENCE [LARGE SCALE GENOMIC DNA]</scope>
    <source>
        <strain evidence="1 2">NCTC11842</strain>
    </source>
</reference>
<accession>A0A2X2CS29</accession>
<dbReference type="Proteomes" id="UP000250443">
    <property type="component" value="Unassembled WGS sequence"/>
</dbReference>
<evidence type="ECO:0000313" key="1">
    <source>
        <dbReference type="EMBL" id="SPZ09833.1"/>
    </source>
</evidence>
<proteinExistence type="predicted"/>
<name>A0A2X2CS29_PSELU</name>
<sequence length="48" mass="5576">MRHDGFERWMYDDFDLTPDLQVMPSKRDTCRPVNRLTTALAGGFTSAR</sequence>
<organism evidence="1 2">
    <name type="scientific">Pseudomonas luteola</name>
    <dbReference type="NCBI Taxonomy" id="47886"/>
    <lineage>
        <taxon>Bacteria</taxon>
        <taxon>Pseudomonadati</taxon>
        <taxon>Pseudomonadota</taxon>
        <taxon>Gammaproteobacteria</taxon>
        <taxon>Pseudomonadales</taxon>
        <taxon>Pseudomonadaceae</taxon>
        <taxon>Pseudomonas</taxon>
    </lineage>
</organism>
<dbReference type="AlphaFoldDB" id="A0A2X2CS29"/>
<evidence type="ECO:0000313" key="2">
    <source>
        <dbReference type="Proteomes" id="UP000250443"/>
    </source>
</evidence>
<protein>
    <submittedName>
        <fullName evidence="1">Uncharacterized protein</fullName>
    </submittedName>
</protein>
<gene>
    <name evidence="1" type="ORF">NCTC11842_03417</name>
</gene>